<dbReference type="Proteomes" id="UP000095286">
    <property type="component" value="Unplaced"/>
</dbReference>
<protein>
    <submittedName>
        <fullName evidence="2">CDT1 domain-containing protein</fullName>
    </submittedName>
</protein>
<organism evidence="1 2">
    <name type="scientific">Rhabditophanes sp. KR3021</name>
    <dbReference type="NCBI Taxonomy" id="114890"/>
    <lineage>
        <taxon>Eukaryota</taxon>
        <taxon>Metazoa</taxon>
        <taxon>Ecdysozoa</taxon>
        <taxon>Nematoda</taxon>
        <taxon>Chromadorea</taxon>
        <taxon>Rhabditida</taxon>
        <taxon>Tylenchina</taxon>
        <taxon>Panagrolaimomorpha</taxon>
        <taxon>Strongyloidoidea</taxon>
        <taxon>Alloionematidae</taxon>
        <taxon>Rhabditophanes</taxon>
    </lineage>
</organism>
<sequence length="697" mass="78136">MSTTPTSTKNLPNNSASREREQSTLKTFFNVKKAGTRNGEVAKGGKQKLVHQQPQTILEKGEEVVVATLRRSTRRAVSKESEVKATHKVPVKGLSSFETPTTTSSSKVLSNPTSPQILEPPPSKVVNVTPKKVTKSSSTKVGKSSPTRLDKSSPTKVPKPGSKGSPVVERIVRSASKATLISERPTRPITKGALILERPATTSPTKVTKTVINGRILQFGPSTSDTATSSASRRNLFQKRDLGGPSTSNNILLQDDEEQCGRRDELGCRIGMPVAGSEVSRLSKEVLACENEVLPAQMEKLMKCFTMTDKRLCYGQNYGRNVMCIDEIIKEMTLQKPSTHATVSNFAQMLHLYPTAFEICLTKESNPTGIIKSGGIKRSYVIRALLKNDLEPYWTPSPNEPDTPSKIPYIPMKTISPIKKRYTPVKKLTTTLKNETDPITYQRLEPWRRTCRIKIFKYKLIKFLREKHFEFLESKGLLYSEEKKKKVKRFHPSFKPDQVIIPEFEIQKMPDHSEGVMKTVEDYRNSVLDVTSALPERTLKLIEKLASPEKKAGGGKVIVDEKAKDEASAPPIKLTVKERMMLRDKEKKERELFRNPEMEARKDKLTSLEKNVLKHICSFYTMKKCVSMSMKTVTDKLCYGLGNVKSSQIQEWIDVLCEVAPNHVSKAKVGSNQFLKVASESYTAIMQLLKAEIQKCI</sequence>
<dbReference type="WBParaSite" id="RSKR_0000673300.1">
    <property type="protein sequence ID" value="RSKR_0000673300.1"/>
    <property type="gene ID" value="RSKR_0000673300"/>
</dbReference>
<proteinExistence type="predicted"/>
<name>A0AC35U2S4_9BILA</name>
<reference evidence="2" key="1">
    <citation type="submission" date="2016-11" db="UniProtKB">
        <authorList>
            <consortium name="WormBaseParasite"/>
        </authorList>
    </citation>
    <scope>IDENTIFICATION</scope>
    <source>
        <strain evidence="2">KR3021</strain>
    </source>
</reference>
<evidence type="ECO:0000313" key="1">
    <source>
        <dbReference type="Proteomes" id="UP000095286"/>
    </source>
</evidence>
<evidence type="ECO:0000313" key="2">
    <source>
        <dbReference type="WBParaSite" id="RSKR_0000673300.1"/>
    </source>
</evidence>
<accession>A0AC35U2S4</accession>